<dbReference type="Proteomes" id="UP000230025">
    <property type="component" value="Unassembled WGS sequence"/>
</dbReference>
<reference evidence="8" key="1">
    <citation type="submission" date="2017-09" db="EMBL/GenBank/DDBJ databases">
        <title>Depth-based differentiation of microbial function through sediment-hosted aquifers and enrichment of novel symbionts in the deep terrestrial subsurface.</title>
        <authorList>
            <person name="Probst A.J."/>
            <person name="Ladd B."/>
            <person name="Jarett J.K."/>
            <person name="Geller-Mcgrath D.E."/>
            <person name="Sieber C.M.K."/>
            <person name="Emerson J.B."/>
            <person name="Anantharaman K."/>
            <person name="Thomas B.C."/>
            <person name="Malmstrom R."/>
            <person name="Stieglmeier M."/>
            <person name="Klingl A."/>
            <person name="Woyke T."/>
            <person name="Ryan C.M."/>
            <person name="Banfield J.F."/>
        </authorList>
    </citation>
    <scope>NUCLEOTIDE SEQUENCE [LARGE SCALE GENOMIC DNA]</scope>
</reference>
<keyword evidence="3" id="KW-0808">Transferase</keyword>
<evidence type="ECO:0000313" key="7">
    <source>
        <dbReference type="EMBL" id="PIW32829.1"/>
    </source>
</evidence>
<organism evidence="7 8">
    <name type="scientific">bacterium (Candidatus Ratteibacteria) CG15_BIG_FIL_POST_REV_8_21_14_020_41_12</name>
    <dbReference type="NCBI Taxonomy" id="2014291"/>
    <lineage>
        <taxon>Bacteria</taxon>
        <taxon>Candidatus Ratteibacteria</taxon>
    </lineage>
</organism>
<sequence length="339" mass="37211">MESKSIALLNNATKMLAEVQSIDDAKNLMDTASAAKHYARKHGLGVEAVTFARSIEIASEIKLGEFLQLMEKNKGGKPVELLDRYGINPTTLAEIGISRNLSSEAQVLATLPESDQSDVISGKTSKEAAKKKHRQKEKEAGKAAEIKAAEIKPLLYKTDGFLFDPGPVDLLLTDPPYSTDIDDIKAFAPKVLDLLKYVKQTGRAYIFIGSYPEELAAYLNVPIAGYMKLNQILVWTYRNTLGPSPKNIYKNNWQAILYFTGIDAPPLNCPVLNELFSVQDINAPDGRLGNRYHVWQKPIEIADRFIRHATNAGGIVYDPFAGTGTFLISAAALGRKAIG</sequence>
<dbReference type="InterPro" id="IPR002295">
    <property type="entry name" value="N4/N6-MTase_EcoPI_Mod-like"/>
</dbReference>
<dbReference type="Pfam" id="PF01555">
    <property type="entry name" value="N6_N4_Mtase"/>
    <property type="match status" value="1"/>
</dbReference>
<evidence type="ECO:0000256" key="2">
    <source>
        <dbReference type="ARBA" id="ARBA00022603"/>
    </source>
</evidence>
<comment type="similarity">
    <text evidence="1">Belongs to the N(4)/N(6)-methyltransferase family.</text>
</comment>
<evidence type="ECO:0000256" key="4">
    <source>
        <dbReference type="ARBA" id="ARBA00022691"/>
    </source>
</evidence>
<dbReference type="InterPro" id="IPR002941">
    <property type="entry name" value="DNA_methylase_N4/N6"/>
</dbReference>
<evidence type="ECO:0000256" key="1">
    <source>
        <dbReference type="ARBA" id="ARBA00006594"/>
    </source>
</evidence>
<evidence type="ECO:0000256" key="3">
    <source>
        <dbReference type="ARBA" id="ARBA00022679"/>
    </source>
</evidence>
<dbReference type="GO" id="GO:0003677">
    <property type="term" value="F:DNA binding"/>
    <property type="evidence" value="ECO:0007669"/>
    <property type="project" value="InterPro"/>
</dbReference>
<gene>
    <name evidence="7" type="ORF">COW28_05220</name>
</gene>
<feature type="domain" description="DNA methylase N-4/N-6" evidence="6">
    <location>
        <begin position="168"/>
        <end position="339"/>
    </location>
</feature>
<comment type="caution">
    <text evidence="7">The sequence shown here is derived from an EMBL/GenBank/DDBJ whole genome shotgun (WGS) entry which is preliminary data.</text>
</comment>
<dbReference type="PROSITE" id="PS00092">
    <property type="entry name" value="N6_MTASE"/>
    <property type="match status" value="1"/>
</dbReference>
<proteinExistence type="inferred from homology"/>
<dbReference type="EMBL" id="PFFY01000244">
    <property type="protein sequence ID" value="PIW32829.1"/>
    <property type="molecule type" value="Genomic_DNA"/>
</dbReference>
<keyword evidence="4" id="KW-0949">S-adenosyl-L-methionine</keyword>
<dbReference type="InterPro" id="IPR029063">
    <property type="entry name" value="SAM-dependent_MTases_sf"/>
</dbReference>
<dbReference type="InterPro" id="IPR002052">
    <property type="entry name" value="DNA_methylase_N6_adenine_CS"/>
</dbReference>
<protein>
    <recommendedName>
        <fullName evidence="6">DNA methylase N-4/N-6 domain-containing protein</fullName>
    </recommendedName>
</protein>
<accession>A0A2M7GXU9</accession>
<dbReference type="AlphaFoldDB" id="A0A2M7GXU9"/>
<evidence type="ECO:0000313" key="8">
    <source>
        <dbReference type="Proteomes" id="UP000230025"/>
    </source>
</evidence>
<dbReference type="GO" id="GO:0008170">
    <property type="term" value="F:N-methyltransferase activity"/>
    <property type="evidence" value="ECO:0007669"/>
    <property type="project" value="InterPro"/>
</dbReference>
<dbReference type="PRINTS" id="PR00506">
    <property type="entry name" value="D21N6MTFRASE"/>
</dbReference>
<feature type="region of interest" description="Disordered" evidence="5">
    <location>
        <begin position="117"/>
        <end position="140"/>
    </location>
</feature>
<evidence type="ECO:0000259" key="6">
    <source>
        <dbReference type="Pfam" id="PF01555"/>
    </source>
</evidence>
<dbReference type="SUPFAM" id="SSF53335">
    <property type="entry name" value="S-adenosyl-L-methionine-dependent methyltransferases"/>
    <property type="match status" value="1"/>
</dbReference>
<dbReference type="Gene3D" id="3.40.50.150">
    <property type="entry name" value="Vaccinia Virus protein VP39"/>
    <property type="match status" value="1"/>
</dbReference>
<keyword evidence="2" id="KW-0489">Methyltransferase</keyword>
<evidence type="ECO:0000256" key="5">
    <source>
        <dbReference type="SAM" id="MobiDB-lite"/>
    </source>
</evidence>
<dbReference type="GO" id="GO:0032259">
    <property type="term" value="P:methylation"/>
    <property type="evidence" value="ECO:0007669"/>
    <property type="project" value="UniProtKB-KW"/>
</dbReference>
<feature type="non-terminal residue" evidence="7">
    <location>
        <position position="339"/>
    </location>
</feature>
<name>A0A2M7GXU9_9BACT</name>